<dbReference type="Proteomes" id="UP000468766">
    <property type="component" value="Unassembled WGS sequence"/>
</dbReference>
<sequence length="118" mass="13715">MTFEDFEFPKLIKDGKYYVQIMQWERVELRDGRRPVKWHLKLVGEGEGTTVSKFHWIDSQGGRKFFLNDLGRLGKKPTTSAEIERDLNSLVGALVEVEVFTENEAEGHQSITFLQKVR</sequence>
<accession>A0A6I0F192</accession>
<evidence type="ECO:0000313" key="1">
    <source>
        <dbReference type="EMBL" id="KAB2952957.1"/>
    </source>
</evidence>
<evidence type="ECO:0008006" key="3">
    <source>
        <dbReference type="Google" id="ProtNLM"/>
    </source>
</evidence>
<comment type="caution">
    <text evidence="1">The sequence shown here is derived from an EMBL/GenBank/DDBJ whole genome shotgun (WGS) entry which is preliminary data.</text>
</comment>
<dbReference type="RefSeq" id="WP_151619616.1">
    <property type="nucleotide sequence ID" value="NZ_WBXO01000004.1"/>
</dbReference>
<name>A0A6I0F192_9FIRM</name>
<protein>
    <recommendedName>
        <fullName evidence="3">DUF669 domain-containing protein</fullName>
    </recommendedName>
</protein>
<reference evidence="1 2" key="1">
    <citation type="submission" date="2019-10" db="EMBL/GenBank/DDBJ databases">
        <title>Whole-genome sequence of the extremophile Heliorestis acidaminivorans DSM 24790.</title>
        <authorList>
            <person name="Kyndt J.A."/>
            <person name="Meyer T.E."/>
        </authorList>
    </citation>
    <scope>NUCLEOTIDE SEQUENCE [LARGE SCALE GENOMIC DNA]</scope>
    <source>
        <strain evidence="1 2">DSM 24790</strain>
    </source>
</reference>
<dbReference type="OrthoDB" id="2861374at2"/>
<dbReference type="EMBL" id="WBXO01000004">
    <property type="protein sequence ID" value="KAB2952957.1"/>
    <property type="molecule type" value="Genomic_DNA"/>
</dbReference>
<proteinExistence type="predicted"/>
<dbReference type="AlphaFoldDB" id="A0A6I0F192"/>
<organism evidence="1 2">
    <name type="scientific">Heliorestis acidaminivorans</name>
    <dbReference type="NCBI Taxonomy" id="553427"/>
    <lineage>
        <taxon>Bacteria</taxon>
        <taxon>Bacillati</taxon>
        <taxon>Bacillota</taxon>
        <taxon>Clostridia</taxon>
        <taxon>Eubacteriales</taxon>
        <taxon>Heliobacteriaceae</taxon>
        <taxon>Heliorestis</taxon>
    </lineage>
</organism>
<gene>
    <name evidence="1" type="ORF">F9B85_06725</name>
</gene>
<keyword evidence="2" id="KW-1185">Reference proteome</keyword>
<evidence type="ECO:0000313" key="2">
    <source>
        <dbReference type="Proteomes" id="UP000468766"/>
    </source>
</evidence>